<dbReference type="OrthoDB" id="9984069at2"/>
<keyword evidence="3" id="KW-1185">Reference proteome</keyword>
<proteinExistence type="predicted"/>
<keyword evidence="1" id="KW-1133">Transmembrane helix</keyword>
<dbReference type="AlphaFoldDB" id="A0A327Y459"/>
<keyword evidence="1" id="KW-0472">Membrane</keyword>
<protein>
    <recommendedName>
        <fullName evidence="4">F1F0 ATPase subunit 2</fullName>
    </recommendedName>
</protein>
<keyword evidence="1" id="KW-0812">Transmembrane</keyword>
<dbReference type="RefSeq" id="WP_009506885.1">
    <property type="nucleotide sequence ID" value="NZ_LIGK01000078.1"/>
</dbReference>
<comment type="caution">
    <text evidence="2">The sequence shown here is derived from an EMBL/GenBank/DDBJ whole genome shotgun (WGS) entry which is preliminary data.</text>
</comment>
<dbReference type="Proteomes" id="UP000249165">
    <property type="component" value="Unassembled WGS sequence"/>
</dbReference>
<dbReference type="EMBL" id="QLMG01000025">
    <property type="protein sequence ID" value="RAK15171.1"/>
    <property type="molecule type" value="Genomic_DNA"/>
</dbReference>
<gene>
    <name evidence="2" type="ORF">ATI53_102573</name>
</gene>
<evidence type="ECO:0000313" key="2">
    <source>
        <dbReference type="EMBL" id="RAK15171.1"/>
    </source>
</evidence>
<name>A0A327Y459_9RHOB</name>
<accession>A0A327Y459</accession>
<reference evidence="2 3" key="1">
    <citation type="submission" date="2018-06" db="EMBL/GenBank/DDBJ databases">
        <title>Genomic Encyclopedia of Archaeal and Bacterial Type Strains, Phase II (KMG-II): from individual species to whole genera.</title>
        <authorList>
            <person name="Goeker M."/>
        </authorList>
    </citation>
    <scope>NUCLEOTIDE SEQUENCE [LARGE SCALE GENOMIC DNA]</scope>
    <source>
        <strain evidence="2 3">DSM 22011</strain>
    </source>
</reference>
<evidence type="ECO:0008006" key="4">
    <source>
        <dbReference type="Google" id="ProtNLM"/>
    </source>
</evidence>
<sequence length="92" mass="9545">MSAFVTSAAIATLAALAGVGAGYLHFRSLRLVAVRLAAGQMRAVALQMARMTGLALFLYLCARLDTWALIGAAAGVSVGRAWVLRAARKATP</sequence>
<feature type="transmembrane region" description="Helical" evidence="1">
    <location>
        <begin position="67"/>
        <end position="87"/>
    </location>
</feature>
<organism evidence="2 3">
    <name type="scientific">Salipiger aestuarii</name>
    <dbReference type="NCBI Taxonomy" id="568098"/>
    <lineage>
        <taxon>Bacteria</taxon>
        <taxon>Pseudomonadati</taxon>
        <taxon>Pseudomonadota</taxon>
        <taxon>Alphaproteobacteria</taxon>
        <taxon>Rhodobacterales</taxon>
        <taxon>Roseobacteraceae</taxon>
        <taxon>Salipiger</taxon>
    </lineage>
</organism>
<feature type="transmembrane region" description="Helical" evidence="1">
    <location>
        <begin position="41"/>
        <end position="60"/>
    </location>
</feature>
<evidence type="ECO:0000313" key="3">
    <source>
        <dbReference type="Proteomes" id="UP000249165"/>
    </source>
</evidence>
<evidence type="ECO:0000256" key="1">
    <source>
        <dbReference type="SAM" id="Phobius"/>
    </source>
</evidence>